<proteinExistence type="predicted"/>
<protein>
    <submittedName>
        <fullName evidence="1">DUF2384 domain-containing protein</fullName>
    </submittedName>
</protein>
<organism evidence="1 2">
    <name type="scientific">Dyella choica</name>
    <dbReference type="NCBI Taxonomy" id="1927959"/>
    <lineage>
        <taxon>Bacteria</taxon>
        <taxon>Pseudomonadati</taxon>
        <taxon>Pseudomonadota</taxon>
        <taxon>Gammaproteobacteria</taxon>
        <taxon>Lysobacterales</taxon>
        <taxon>Rhodanobacteraceae</taxon>
        <taxon>Dyella</taxon>
    </lineage>
</organism>
<name>A0A3S0PKP1_9GAMM</name>
<dbReference type="Proteomes" id="UP000274358">
    <property type="component" value="Unassembled WGS sequence"/>
</dbReference>
<dbReference type="AlphaFoldDB" id="A0A3S0PKP1"/>
<dbReference type="EMBL" id="RYYV01000002">
    <property type="protein sequence ID" value="RUL78831.1"/>
    <property type="molecule type" value="Genomic_DNA"/>
</dbReference>
<gene>
    <name evidence="1" type="ORF">EKH80_03215</name>
</gene>
<comment type="caution">
    <text evidence="1">The sequence shown here is derived from an EMBL/GenBank/DDBJ whole genome shotgun (WGS) entry which is preliminary data.</text>
</comment>
<accession>A0A3S0PKP1</accession>
<evidence type="ECO:0000313" key="2">
    <source>
        <dbReference type="Proteomes" id="UP000274358"/>
    </source>
</evidence>
<sequence>MYEQLCSFEELAADVAAADAFREKVRRQAFDVLERHASTIATMALQLLGNRDRAAHWMCSRQRRLGGRSPYEALADGDVDCVWDLMAGIDQDE</sequence>
<dbReference type="RefSeq" id="WP_126683291.1">
    <property type="nucleotide sequence ID" value="NZ_RYYV01000002.1"/>
</dbReference>
<dbReference type="OrthoDB" id="5956068at2"/>
<reference evidence="1 2" key="1">
    <citation type="submission" date="2018-12" db="EMBL/GenBank/DDBJ databases">
        <title>Dyella dinghuensis sp. nov. DHOA06 and Dyella choica sp. nov. 4M-K27, isolated from forest soil.</title>
        <authorList>
            <person name="Qiu L.-H."/>
            <person name="Gao Z.-H."/>
        </authorList>
    </citation>
    <scope>NUCLEOTIDE SEQUENCE [LARGE SCALE GENOMIC DNA]</scope>
    <source>
        <strain evidence="1 2">4M-K27</strain>
    </source>
</reference>
<keyword evidence="2" id="KW-1185">Reference proteome</keyword>
<evidence type="ECO:0000313" key="1">
    <source>
        <dbReference type="EMBL" id="RUL78831.1"/>
    </source>
</evidence>